<proteinExistence type="predicted"/>
<name>A0A3B3S209_9TELE</name>
<dbReference type="InterPro" id="IPR026664">
    <property type="entry name" value="Stereocilin-rel"/>
</dbReference>
<dbReference type="PANTHER" id="PTHR23412:SF18">
    <property type="entry name" value="OTOANCORIN"/>
    <property type="match status" value="1"/>
</dbReference>
<dbReference type="STRING" id="1676925.ENSPKIP00000024568"/>
<dbReference type="PANTHER" id="PTHR23412">
    <property type="entry name" value="STEREOCILIN RELATED"/>
    <property type="match status" value="1"/>
</dbReference>
<dbReference type="Proteomes" id="UP000261540">
    <property type="component" value="Unplaced"/>
</dbReference>
<keyword evidence="2" id="KW-0325">Glycoprotein</keyword>
<protein>
    <recommendedName>
        <fullName evidence="5">Otoancorin</fullName>
    </recommendedName>
</protein>
<accession>A0A3B3S209</accession>
<dbReference type="GO" id="GO:0009986">
    <property type="term" value="C:cell surface"/>
    <property type="evidence" value="ECO:0007669"/>
    <property type="project" value="TreeGrafter"/>
</dbReference>
<reference evidence="3" key="2">
    <citation type="submission" date="2025-09" db="UniProtKB">
        <authorList>
            <consortium name="Ensembl"/>
        </authorList>
    </citation>
    <scope>IDENTIFICATION</scope>
</reference>
<sequence length="882" mass="97632">GESLPICCGQGEVLVLAEGGALRGLYGSFAQPLQRGVCPGGLRHRHPHKPVRRHLPKPVSNQHKLDYYVLHIVIQWLFMQSQHTFVPNGGKYPFLKTTKRCINNVIVRKELHGIAGKKNTIPLLICSTSANPTTWMTAENLWFLGRYMVHLPVHHILRISLSEMRIFIHYDNATKQLDCVYDIRPDAGKAFLHRINGSGFDMANVSIAYRLGLLVCFYDNLLLLDANDARILLHQLMKCNQLRGSLTEVQKLKSQLLSIVIRNQTLNELLGSVSDAAVGLTPGQLESLSASAVRSSMAVLQQVSGWTRSQTTILVNKYMGSSKVLTFRNISELGSLISGVDANLFYSVSTEELAQAMEATLLLHMTQLSPTQQHIIISQVPTWHRAASFEPETTPTATLISMGQLMKGITCHDIQRMSDAFLVQNFHDFEKNFHLLSPFQMTCLAWRYLEVPDSPVSLIPPILLSVLPLHYLSGMPESYCKDFQGALGRLDLSLVSPCAVKREAVIKKVLHCLGIRDEYAVDVLGTLLCHLPPTALRAHLSLAALPAALQYLRRCAHLTADQRAAIRGKLPQCMHCTVIPTAIHTSWALICLGEPSASPLLPRPGLISRWTSYYLFIVYFMRIHLLLFHHPDCMFVSAPSADDIRKLSEANVYWSAMELRCISPETFTETVELLGSVKGFDLLQIRALKSLAEQTWGPVSTWKNYHVVSLGSIAVSLTEEDIKQMDLSSIDTLTALSQQSKWTVKQVMSFILTDSTSISNTAARIGSLLCPLPVLRQLKSTAEKVFGPVRTWNRSVLQEVGVVAGEKLSSSCLRSLTFDLGPGNALAVTSSQAAQLSDEQLQGLQAAREGLREGLSSQVHPTVFSSLQTGTVSAEMWLGCYS</sequence>
<evidence type="ECO:0000313" key="4">
    <source>
        <dbReference type="Proteomes" id="UP000261540"/>
    </source>
</evidence>
<dbReference type="Ensembl" id="ENSPKIT00000005277.1">
    <property type="protein sequence ID" value="ENSPKIP00000024568.1"/>
    <property type="gene ID" value="ENSPKIG00000007742.1"/>
</dbReference>
<dbReference type="GeneTree" id="ENSGT00950000182957"/>
<evidence type="ECO:0000256" key="1">
    <source>
        <dbReference type="ARBA" id="ARBA00022729"/>
    </source>
</evidence>
<evidence type="ECO:0000313" key="3">
    <source>
        <dbReference type="Ensembl" id="ENSPKIP00000024568.1"/>
    </source>
</evidence>
<keyword evidence="1" id="KW-0732">Signal</keyword>
<organism evidence="3 4">
    <name type="scientific">Paramormyrops kingsleyae</name>
    <dbReference type="NCBI Taxonomy" id="1676925"/>
    <lineage>
        <taxon>Eukaryota</taxon>
        <taxon>Metazoa</taxon>
        <taxon>Chordata</taxon>
        <taxon>Craniata</taxon>
        <taxon>Vertebrata</taxon>
        <taxon>Euteleostomi</taxon>
        <taxon>Actinopterygii</taxon>
        <taxon>Neopterygii</taxon>
        <taxon>Teleostei</taxon>
        <taxon>Osteoglossocephala</taxon>
        <taxon>Osteoglossomorpha</taxon>
        <taxon>Osteoglossiformes</taxon>
        <taxon>Mormyridae</taxon>
        <taxon>Paramormyrops</taxon>
    </lineage>
</organism>
<keyword evidence="4" id="KW-1185">Reference proteome</keyword>
<dbReference type="AlphaFoldDB" id="A0A3B3S209"/>
<evidence type="ECO:0000256" key="2">
    <source>
        <dbReference type="ARBA" id="ARBA00023180"/>
    </source>
</evidence>
<evidence type="ECO:0008006" key="5">
    <source>
        <dbReference type="Google" id="ProtNLM"/>
    </source>
</evidence>
<reference evidence="3" key="1">
    <citation type="submission" date="2025-08" db="UniProtKB">
        <authorList>
            <consortium name="Ensembl"/>
        </authorList>
    </citation>
    <scope>IDENTIFICATION</scope>
</reference>
<dbReference type="GO" id="GO:0007160">
    <property type="term" value="P:cell-matrix adhesion"/>
    <property type="evidence" value="ECO:0007669"/>
    <property type="project" value="TreeGrafter"/>
</dbReference>